<dbReference type="Pfam" id="PF14907">
    <property type="entry name" value="NTP_transf_5"/>
    <property type="match status" value="1"/>
</dbReference>
<dbReference type="EMBL" id="BAABBX010000015">
    <property type="protein sequence ID" value="GAA4191430.1"/>
    <property type="molecule type" value="Genomic_DNA"/>
</dbReference>
<dbReference type="Proteomes" id="UP001500213">
    <property type="component" value="Unassembled WGS sequence"/>
</dbReference>
<protein>
    <recommendedName>
        <fullName evidence="3">Nucleotidyltransferase family protein</fullName>
    </recommendedName>
</protein>
<evidence type="ECO:0008006" key="3">
    <source>
        <dbReference type="Google" id="ProtNLM"/>
    </source>
</evidence>
<evidence type="ECO:0000313" key="2">
    <source>
        <dbReference type="Proteomes" id="UP001500213"/>
    </source>
</evidence>
<dbReference type="Gene3D" id="3.30.460.40">
    <property type="match status" value="1"/>
</dbReference>
<name>A0ABP8AVA6_9MICO</name>
<evidence type="ECO:0000313" key="1">
    <source>
        <dbReference type="EMBL" id="GAA4191430.1"/>
    </source>
</evidence>
<organism evidence="1 2">
    <name type="scientific">Gryllotalpicola kribbensis</name>
    <dbReference type="NCBI Taxonomy" id="993084"/>
    <lineage>
        <taxon>Bacteria</taxon>
        <taxon>Bacillati</taxon>
        <taxon>Actinomycetota</taxon>
        <taxon>Actinomycetes</taxon>
        <taxon>Micrococcales</taxon>
        <taxon>Microbacteriaceae</taxon>
        <taxon>Gryllotalpicola</taxon>
    </lineage>
</organism>
<comment type="caution">
    <text evidence="1">The sequence shown here is derived from an EMBL/GenBank/DDBJ whole genome shotgun (WGS) entry which is preliminary data.</text>
</comment>
<dbReference type="InterPro" id="IPR039498">
    <property type="entry name" value="NTP_transf_5"/>
</dbReference>
<proteinExistence type="predicted"/>
<reference evidence="2" key="1">
    <citation type="journal article" date="2019" name="Int. J. Syst. Evol. Microbiol.">
        <title>The Global Catalogue of Microorganisms (GCM) 10K type strain sequencing project: providing services to taxonomists for standard genome sequencing and annotation.</title>
        <authorList>
            <consortium name="The Broad Institute Genomics Platform"/>
            <consortium name="The Broad Institute Genome Sequencing Center for Infectious Disease"/>
            <person name="Wu L."/>
            <person name="Ma J."/>
        </authorList>
    </citation>
    <scope>NUCLEOTIDE SEQUENCE [LARGE SCALE GENOMIC DNA]</scope>
    <source>
        <strain evidence="2">JCM 17593</strain>
    </source>
</reference>
<dbReference type="RefSeq" id="WP_344776841.1">
    <property type="nucleotide sequence ID" value="NZ_BAABBX010000015.1"/>
</dbReference>
<gene>
    <name evidence="1" type="ORF">GCM10022288_22210</name>
</gene>
<keyword evidence="2" id="KW-1185">Reference proteome</keyword>
<accession>A0ABP8AVA6</accession>
<sequence>MTPPSGDRALARLLTQSIIGVSGEPLGPEVRAVPVETVIAAGGDHRVTPALARRVGSAPDAPREWADRLAPHRTLQLMRHMQASGDLRRIAEVFAHAGIAWAVGKGPVAADLIWPSPDMREYYDLDVFVGRGDFAAALDELLAAGCTLVDRNWPELSRSMRAEIGLLGPAGTHIDLHWDMAVPPKLRRAFRTDMASMLGRARPARLGSGVAVSVFDPVDTVVHLVFHAAQAGANRLMWIADIHHATAQPGFDWAEFARRTAAARTTVASALVLDRVSRTLGFRNPPPAAVLAPAASVWGRLARERDERYPFPGLPGDRHQGGTLFSSAREHLAASALDAAVASWRVRATERRITRGADERILRRDVPDAASRTAYLEAVAAV</sequence>